<evidence type="ECO:0000259" key="1">
    <source>
        <dbReference type="Pfam" id="PF10536"/>
    </source>
</evidence>
<name>A0A1U7VYJ4_NICSY</name>
<organism evidence="2 3">
    <name type="scientific">Nicotiana sylvestris</name>
    <name type="common">Wood tobacco</name>
    <name type="synonym">South American tobacco</name>
    <dbReference type="NCBI Taxonomy" id="4096"/>
    <lineage>
        <taxon>Eukaryota</taxon>
        <taxon>Viridiplantae</taxon>
        <taxon>Streptophyta</taxon>
        <taxon>Embryophyta</taxon>
        <taxon>Tracheophyta</taxon>
        <taxon>Spermatophyta</taxon>
        <taxon>Magnoliopsida</taxon>
        <taxon>eudicotyledons</taxon>
        <taxon>Gunneridae</taxon>
        <taxon>Pentapetalae</taxon>
        <taxon>asterids</taxon>
        <taxon>lamiids</taxon>
        <taxon>Solanales</taxon>
        <taxon>Solanaceae</taxon>
        <taxon>Nicotianoideae</taxon>
        <taxon>Nicotianeae</taxon>
        <taxon>Nicotiana</taxon>
    </lineage>
</organism>
<feature type="domain" description="Aminotransferase-like plant mobile" evidence="1">
    <location>
        <begin position="37"/>
        <end position="287"/>
    </location>
</feature>
<reference evidence="3" key="2">
    <citation type="submission" date="2025-08" db="UniProtKB">
        <authorList>
            <consortium name="RefSeq"/>
        </authorList>
    </citation>
    <scope>IDENTIFICATION</scope>
    <source>
        <tissue evidence="3">Leaf</tissue>
    </source>
</reference>
<protein>
    <submittedName>
        <fullName evidence="3">Serine/threonine-protein phosphatase 7 long form homolog</fullName>
    </submittedName>
</protein>
<evidence type="ECO:0000313" key="2">
    <source>
        <dbReference type="Proteomes" id="UP000189701"/>
    </source>
</evidence>
<accession>A0A1U7VYJ4</accession>
<dbReference type="AlphaFoldDB" id="A0A1U7VYJ4"/>
<dbReference type="Proteomes" id="UP000189701">
    <property type="component" value="Unplaced"/>
</dbReference>
<reference evidence="2" key="1">
    <citation type="journal article" date="2013" name="Genome Biol.">
        <title>Reference genomes and transcriptomes of Nicotiana sylvestris and Nicotiana tomentosiformis.</title>
        <authorList>
            <person name="Sierro N."/>
            <person name="Battey J.N."/>
            <person name="Ouadi S."/>
            <person name="Bovet L."/>
            <person name="Goepfert S."/>
            <person name="Bakaher N."/>
            <person name="Peitsch M.C."/>
            <person name="Ivanov N.V."/>
        </authorList>
    </citation>
    <scope>NUCLEOTIDE SEQUENCE [LARGE SCALE GENOMIC DNA]</scope>
</reference>
<evidence type="ECO:0000313" key="3">
    <source>
        <dbReference type="RefSeq" id="XP_009767459.1"/>
    </source>
</evidence>
<proteinExistence type="predicted"/>
<keyword evidence="2" id="KW-1185">Reference proteome</keyword>
<dbReference type="RefSeq" id="XP_009767459.1">
    <property type="nucleotide sequence ID" value="XM_009769157.1"/>
</dbReference>
<dbReference type="PANTHER" id="PTHR46033">
    <property type="entry name" value="PROTEIN MAIN-LIKE 2"/>
    <property type="match status" value="1"/>
</dbReference>
<dbReference type="PANTHER" id="PTHR46033:SF8">
    <property type="entry name" value="PROTEIN MAINTENANCE OF MERISTEMS-LIKE"/>
    <property type="match status" value="1"/>
</dbReference>
<dbReference type="GO" id="GO:0010073">
    <property type="term" value="P:meristem maintenance"/>
    <property type="evidence" value="ECO:0007669"/>
    <property type="project" value="InterPro"/>
</dbReference>
<gene>
    <name evidence="3" type="primary">LOC104218620</name>
</gene>
<dbReference type="Pfam" id="PF10536">
    <property type="entry name" value="PMD"/>
    <property type="match status" value="1"/>
</dbReference>
<dbReference type="InterPro" id="IPR044824">
    <property type="entry name" value="MAIN-like"/>
</dbReference>
<dbReference type="eggNOG" id="ENOG502QW7G">
    <property type="taxonomic scope" value="Eukaryota"/>
</dbReference>
<dbReference type="InterPro" id="IPR019557">
    <property type="entry name" value="AminoTfrase-like_pln_mobile"/>
</dbReference>
<sequence>MEAPPIHPGPFGDELLSLQADHRVLHARVVARMQVTGFYRMIEIGWLQLDWSLITTFIEWWTSETHTFHLPIGEATVTLQDMEVLYGLLVDDMAISFPHSMREMTCGMYLDTLQRLTAFRPHDKTVLHGASRFPLTTIRLWLEEMHPQINDDIPDYYVDRFTRLLLLLLFGGVLFPNTSGNLVSLGFLHHLERLDDLSQYSWGSAILAYLYRCMCRASMGTQCEVDGFFPLLQFQPPLPPLAPVVPPELLPLARRWVLRWGHTCENEAHHNLSLCRDILDLLDGAQVNVYLSLVVIASNTSSIY</sequence>
<dbReference type="STRING" id="4096.A0A1U7VYJ4"/>